<keyword evidence="8 9" id="KW-0961">Cell wall biogenesis/degradation</keyword>
<keyword evidence="5" id="KW-0378">Hydrolase</keyword>
<protein>
    <submittedName>
        <fullName evidence="13">Lipoprotein-anchoring transpeptidase ErfK/SrfK</fullName>
    </submittedName>
</protein>
<dbReference type="Proteomes" id="UP001519287">
    <property type="component" value="Unassembled WGS sequence"/>
</dbReference>
<evidence type="ECO:0000256" key="11">
    <source>
        <dbReference type="SAM" id="Phobius"/>
    </source>
</evidence>
<comment type="caution">
    <text evidence="13">The sequence shown here is derived from an EMBL/GenBank/DDBJ whole genome shotgun (WGS) entry which is preliminary data.</text>
</comment>
<dbReference type="CDD" id="cd16913">
    <property type="entry name" value="YkuD_like"/>
    <property type="match status" value="1"/>
</dbReference>
<evidence type="ECO:0000313" key="13">
    <source>
        <dbReference type="EMBL" id="MBP1989238.1"/>
    </source>
</evidence>
<evidence type="ECO:0000256" key="8">
    <source>
        <dbReference type="ARBA" id="ARBA00023316"/>
    </source>
</evidence>
<dbReference type="Pfam" id="PF03734">
    <property type="entry name" value="YkuD"/>
    <property type="match status" value="1"/>
</dbReference>
<dbReference type="Gene3D" id="2.40.440.10">
    <property type="entry name" value="L,D-transpeptidase catalytic domain-like"/>
    <property type="match status" value="1"/>
</dbReference>
<feature type="region of interest" description="Disordered" evidence="10">
    <location>
        <begin position="311"/>
        <end position="352"/>
    </location>
</feature>
<dbReference type="PANTHER" id="PTHR30582">
    <property type="entry name" value="L,D-TRANSPEPTIDASE"/>
    <property type="match status" value="1"/>
</dbReference>
<feature type="compositionally biased region" description="Polar residues" evidence="10">
    <location>
        <begin position="316"/>
        <end position="333"/>
    </location>
</feature>
<keyword evidence="11" id="KW-0812">Transmembrane</keyword>
<feature type="region of interest" description="Disordered" evidence="10">
    <location>
        <begin position="128"/>
        <end position="147"/>
    </location>
</feature>
<keyword evidence="11" id="KW-1133">Transmembrane helix</keyword>
<feature type="active site" description="Nucleophile" evidence="9">
    <location>
        <position position="448"/>
    </location>
</feature>
<dbReference type="InterPro" id="IPR050979">
    <property type="entry name" value="LD-transpeptidase"/>
</dbReference>
<feature type="domain" description="L,D-TPase catalytic" evidence="12">
    <location>
        <begin position="363"/>
        <end position="472"/>
    </location>
</feature>
<evidence type="ECO:0000256" key="2">
    <source>
        <dbReference type="ARBA" id="ARBA00005992"/>
    </source>
</evidence>
<keyword evidence="3" id="KW-0328">Glycosyltransferase</keyword>
<keyword evidence="14" id="KW-1185">Reference proteome</keyword>
<name>A0ABS4INV6_9BACL</name>
<feature type="transmembrane region" description="Helical" evidence="11">
    <location>
        <begin position="104"/>
        <end position="122"/>
    </location>
</feature>
<evidence type="ECO:0000256" key="9">
    <source>
        <dbReference type="PROSITE-ProRule" id="PRU01373"/>
    </source>
</evidence>
<dbReference type="RefSeq" id="WP_209970068.1">
    <property type="nucleotide sequence ID" value="NZ_JAGGLB010000002.1"/>
</dbReference>
<comment type="pathway">
    <text evidence="1 9">Cell wall biogenesis; peptidoglycan biosynthesis.</text>
</comment>
<reference evidence="13 14" key="1">
    <citation type="submission" date="2021-03" db="EMBL/GenBank/DDBJ databases">
        <title>Genomic Encyclopedia of Type Strains, Phase IV (KMG-IV): sequencing the most valuable type-strain genomes for metagenomic binning, comparative biology and taxonomic classification.</title>
        <authorList>
            <person name="Goeker M."/>
        </authorList>
    </citation>
    <scope>NUCLEOTIDE SEQUENCE [LARGE SCALE GENOMIC DNA]</scope>
    <source>
        <strain evidence="13 14">DSM 26048</strain>
    </source>
</reference>
<keyword evidence="11" id="KW-0472">Membrane</keyword>
<dbReference type="SUPFAM" id="SSF141523">
    <property type="entry name" value="L,D-transpeptidase catalytic domain-like"/>
    <property type="match status" value="1"/>
</dbReference>
<evidence type="ECO:0000256" key="3">
    <source>
        <dbReference type="ARBA" id="ARBA00022676"/>
    </source>
</evidence>
<evidence type="ECO:0000256" key="7">
    <source>
        <dbReference type="ARBA" id="ARBA00022984"/>
    </source>
</evidence>
<dbReference type="PANTHER" id="PTHR30582:SF24">
    <property type="entry name" value="L,D-TRANSPEPTIDASE ERFK_SRFK-RELATED"/>
    <property type="match status" value="1"/>
</dbReference>
<evidence type="ECO:0000256" key="1">
    <source>
        <dbReference type="ARBA" id="ARBA00004752"/>
    </source>
</evidence>
<keyword evidence="4" id="KW-0808">Transferase</keyword>
<proteinExistence type="inferred from homology"/>
<dbReference type="InterPro" id="IPR005490">
    <property type="entry name" value="LD_TPept_cat_dom"/>
</dbReference>
<evidence type="ECO:0000256" key="10">
    <source>
        <dbReference type="SAM" id="MobiDB-lite"/>
    </source>
</evidence>
<sequence>MNDKRRNLQQVERFFQHNPIEDPLYLKNYVKEHPEHKMGWYLLGREYAAKGKEAKANYCFAKAGEIYEAFERQQIVFDKDNLDKVLLANLQIESKQKQKQSSRWRWAILAALLLFLYIPASMDMAREKSREEGSSAPVPSVEPTNSGLTVLQPESVIPLPMETGAKIYYSQRSWKDELAEMIAPQEKVWEKALVVEGERTADGQWIEWFKAPKILLGVEHSEDNKSQSLVQYYDPELCSCDASSVDEVVPVVENWRAEREEAIVLSSAITAYKQKNGVMPNKAEQLSSPYPENLLPGMTPRMKAMFPEVLKEQRETNSGVPASGQPPKSNTDDPTAATEEKPPKEPQSAKSMEMLSSPLGKPLEILIDTEKHRLLLVSGSFIVRSYPVGLGGDKTPEGEFIISEKVRNPNGKSNGEFGSRGMTLSDTLYAIHGTNKPSSIGADESLGCVRMLQADLEELYDMVPHQTKVKIGKKLSPEDSDPSNPGSPEPSKGDKGVGKPGKSFQLPVETEETNPRKKYKWLN</sequence>
<feature type="region of interest" description="Disordered" evidence="10">
    <location>
        <begin position="470"/>
        <end position="523"/>
    </location>
</feature>
<dbReference type="EMBL" id="JAGGLB010000002">
    <property type="protein sequence ID" value="MBP1989238.1"/>
    <property type="molecule type" value="Genomic_DNA"/>
</dbReference>
<evidence type="ECO:0000259" key="12">
    <source>
        <dbReference type="PROSITE" id="PS52029"/>
    </source>
</evidence>
<keyword evidence="6 9" id="KW-0133">Cell shape</keyword>
<organism evidence="13 14">
    <name type="scientific">Paenibacillus eucommiae</name>
    <dbReference type="NCBI Taxonomy" id="1355755"/>
    <lineage>
        <taxon>Bacteria</taxon>
        <taxon>Bacillati</taxon>
        <taxon>Bacillota</taxon>
        <taxon>Bacilli</taxon>
        <taxon>Bacillales</taxon>
        <taxon>Paenibacillaceae</taxon>
        <taxon>Paenibacillus</taxon>
    </lineage>
</organism>
<evidence type="ECO:0000256" key="6">
    <source>
        <dbReference type="ARBA" id="ARBA00022960"/>
    </source>
</evidence>
<evidence type="ECO:0000256" key="4">
    <source>
        <dbReference type="ARBA" id="ARBA00022679"/>
    </source>
</evidence>
<evidence type="ECO:0000256" key="5">
    <source>
        <dbReference type="ARBA" id="ARBA00022801"/>
    </source>
</evidence>
<keyword evidence="7 9" id="KW-0573">Peptidoglycan synthesis</keyword>
<evidence type="ECO:0000313" key="14">
    <source>
        <dbReference type="Proteomes" id="UP001519287"/>
    </source>
</evidence>
<keyword evidence="13" id="KW-0449">Lipoprotein</keyword>
<dbReference type="PROSITE" id="PS52029">
    <property type="entry name" value="LD_TPASE"/>
    <property type="match status" value="1"/>
</dbReference>
<accession>A0ABS4INV6</accession>
<feature type="active site" description="Proton donor/acceptor" evidence="9">
    <location>
        <position position="432"/>
    </location>
</feature>
<gene>
    <name evidence="13" type="ORF">J2Z66_000833</name>
</gene>
<dbReference type="InterPro" id="IPR038063">
    <property type="entry name" value="Transpep_catalytic_dom"/>
</dbReference>
<comment type="similarity">
    <text evidence="2">Belongs to the YkuD family.</text>
</comment>